<dbReference type="InterPro" id="IPR025255">
    <property type="entry name" value="DUF4202"/>
</dbReference>
<dbReference type="Proteomes" id="UP000242231">
    <property type="component" value="Unassembled WGS sequence"/>
</dbReference>
<dbReference type="PANTHER" id="PTHR41729:SF1">
    <property type="entry name" value="GLUTAMYL-TRNA SYNTHETASE"/>
    <property type="match status" value="1"/>
</dbReference>
<dbReference type="Pfam" id="PF13875">
    <property type="entry name" value="DUF4202"/>
    <property type="match status" value="1"/>
</dbReference>
<proteinExistence type="predicted"/>
<organism evidence="1 2">
    <name type="scientific">Oceanisphaera arctica</name>
    <dbReference type="NCBI Taxonomy" id="641510"/>
    <lineage>
        <taxon>Bacteria</taxon>
        <taxon>Pseudomonadati</taxon>
        <taxon>Pseudomonadota</taxon>
        <taxon>Gammaproteobacteria</taxon>
        <taxon>Aeromonadales</taxon>
        <taxon>Aeromonadaceae</taxon>
        <taxon>Oceanisphaera</taxon>
    </lineage>
</organism>
<evidence type="ECO:0000313" key="2">
    <source>
        <dbReference type="Proteomes" id="UP000242231"/>
    </source>
</evidence>
<comment type="caution">
    <text evidence="1">The sequence shown here is derived from an EMBL/GenBank/DDBJ whole genome shotgun (WGS) entry which is preliminary data.</text>
</comment>
<dbReference type="EMBL" id="MPZM01000004">
    <property type="protein sequence ID" value="PPL17943.1"/>
    <property type="molecule type" value="Genomic_DNA"/>
</dbReference>
<evidence type="ECO:0008006" key="3">
    <source>
        <dbReference type="Google" id="ProtNLM"/>
    </source>
</evidence>
<evidence type="ECO:0000313" key="1">
    <source>
        <dbReference type="EMBL" id="PPL17943.1"/>
    </source>
</evidence>
<dbReference type="PANTHER" id="PTHR41729">
    <property type="entry name" value="GLUTAMYL-TRNA SYNTHETASE"/>
    <property type="match status" value="1"/>
</dbReference>
<dbReference type="AlphaFoldDB" id="A0A2P5TQF1"/>
<accession>A0A2P5TQF1</accession>
<keyword evidence="2" id="KW-1185">Reference proteome</keyword>
<reference evidence="2" key="1">
    <citation type="submission" date="2016-11" db="EMBL/GenBank/DDBJ databases">
        <authorList>
            <person name="Sisinthy S."/>
            <person name="Ara S."/>
            <person name="Gundlapally S.R."/>
        </authorList>
    </citation>
    <scope>NUCLEOTIDE SEQUENCE [LARGE SCALE GENOMIC DNA]</scope>
    <source>
        <strain evidence="2">V1-41</strain>
    </source>
</reference>
<sequence length="197" mass="22700">MMTQNSRLQQVLALIDAENREDPNQVQAEGQSWPKEYLYSRRMSETLTDFAADAPELLQIACRAQHIKRWSIPRAGYPMDRAGYKRWRSELAEFHGELTANLMARVGYDEGEQQRIRDLLLKKQLKRDPQVQALEDVICLVFIRYYLEDFATRHSEEKLVDIIRKTWGKMSPDGHAAALQIPLSSEIQALVGKALQG</sequence>
<gene>
    <name evidence="1" type="ORF">UN63_03345</name>
</gene>
<protein>
    <recommendedName>
        <fullName evidence="3">DUF4202 domain-containing protein</fullName>
    </recommendedName>
</protein>
<name>A0A2P5TQF1_9GAMM</name>